<keyword evidence="2" id="KW-1185">Reference proteome</keyword>
<accession>A0ACC3ZG66</accession>
<proteinExistence type="predicted"/>
<evidence type="ECO:0000313" key="1">
    <source>
        <dbReference type="EMBL" id="KAL0943096.1"/>
    </source>
</evidence>
<keyword evidence="1" id="KW-0378">Hydrolase</keyword>
<dbReference type="Proteomes" id="UP000805649">
    <property type="component" value="Unassembled WGS sequence"/>
</dbReference>
<reference evidence="1 2" key="1">
    <citation type="journal article" date="2020" name="Phytopathology">
        <title>Genome Sequence Resources of Colletotrichum truncatum, C. plurivorum, C. musicola, and C. sojae: Four Species Pathogenic to Soybean (Glycine max).</title>
        <authorList>
            <person name="Rogerio F."/>
            <person name="Boufleur T.R."/>
            <person name="Ciampi-Guillardi M."/>
            <person name="Sukno S.A."/>
            <person name="Thon M.R."/>
            <person name="Massola Junior N.S."/>
            <person name="Baroncelli R."/>
        </authorList>
    </citation>
    <scope>NUCLEOTIDE SEQUENCE [LARGE SCALE GENOMIC DNA]</scope>
    <source>
        <strain evidence="1 2">CMES1059</strain>
    </source>
</reference>
<organism evidence="1 2">
    <name type="scientific">Colletotrichum truncatum</name>
    <name type="common">Anthracnose fungus</name>
    <name type="synonym">Colletotrichum capsici</name>
    <dbReference type="NCBI Taxonomy" id="5467"/>
    <lineage>
        <taxon>Eukaryota</taxon>
        <taxon>Fungi</taxon>
        <taxon>Dikarya</taxon>
        <taxon>Ascomycota</taxon>
        <taxon>Pezizomycotina</taxon>
        <taxon>Sordariomycetes</taxon>
        <taxon>Hypocreomycetidae</taxon>
        <taxon>Glomerellales</taxon>
        <taxon>Glomerellaceae</taxon>
        <taxon>Colletotrichum</taxon>
        <taxon>Colletotrichum truncatum species complex</taxon>
    </lineage>
</organism>
<sequence length="71" mass="8013">MLVMYGCNYTLADPSCNDLQCLFASLGKPALCTNFGDVNILFETKQFIKKHKLTPKYLTDSMTKQITSDDQ</sequence>
<protein>
    <submittedName>
        <fullName evidence="1">Glycoside hydrolase family 18 protein</fullName>
    </submittedName>
</protein>
<name>A0ACC3ZG66_COLTU</name>
<gene>
    <name evidence="1" type="ORF">CTRU02_200982</name>
</gene>
<comment type="caution">
    <text evidence="1">The sequence shown here is derived from an EMBL/GenBank/DDBJ whole genome shotgun (WGS) entry which is preliminary data.</text>
</comment>
<evidence type="ECO:0000313" key="2">
    <source>
        <dbReference type="Proteomes" id="UP000805649"/>
    </source>
</evidence>
<dbReference type="EMBL" id="VUJX02000001">
    <property type="protein sequence ID" value="KAL0943096.1"/>
    <property type="molecule type" value="Genomic_DNA"/>
</dbReference>